<organism evidence="2 3">
    <name type="scientific">Ilyodon furcidens</name>
    <name type="common">goldbreast splitfin</name>
    <dbReference type="NCBI Taxonomy" id="33524"/>
    <lineage>
        <taxon>Eukaryota</taxon>
        <taxon>Metazoa</taxon>
        <taxon>Chordata</taxon>
        <taxon>Craniata</taxon>
        <taxon>Vertebrata</taxon>
        <taxon>Euteleostomi</taxon>
        <taxon>Actinopterygii</taxon>
        <taxon>Neopterygii</taxon>
        <taxon>Teleostei</taxon>
        <taxon>Neoteleostei</taxon>
        <taxon>Acanthomorphata</taxon>
        <taxon>Ovalentaria</taxon>
        <taxon>Atherinomorphae</taxon>
        <taxon>Cyprinodontiformes</taxon>
        <taxon>Goodeidae</taxon>
        <taxon>Ilyodon</taxon>
    </lineage>
</organism>
<protein>
    <submittedName>
        <fullName evidence="2">Uncharacterized protein</fullName>
    </submittedName>
</protein>
<dbReference type="EMBL" id="JAHRIQ010034780">
    <property type="protein sequence ID" value="MEQ2231455.1"/>
    <property type="molecule type" value="Genomic_DNA"/>
</dbReference>
<dbReference type="Proteomes" id="UP001482620">
    <property type="component" value="Unassembled WGS sequence"/>
</dbReference>
<evidence type="ECO:0000313" key="2">
    <source>
        <dbReference type="EMBL" id="MEQ2231455.1"/>
    </source>
</evidence>
<evidence type="ECO:0000256" key="1">
    <source>
        <dbReference type="SAM" id="MobiDB-lite"/>
    </source>
</evidence>
<sequence length="87" mass="9467">MSANRLGPGEDNIDAKQGDGKQPAGSLFASSPMDVDATPHSHSFRYSLSFPSIGQCIVINNKNFDRSTATEDSLEGDYCMHYLVLNQ</sequence>
<accession>A0ABV0TGE1</accession>
<comment type="caution">
    <text evidence="2">The sequence shown here is derived from an EMBL/GenBank/DDBJ whole genome shotgun (WGS) entry which is preliminary data.</text>
</comment>
<feature type="region of interest" description="Disordered" evidence="1">
    <location>
        <begin position="1"/>
        <end position="32"/>
    </location>
</feature>
<keyword evidence="3" id="KW-1185">Reference proteome</keyword>
<evidence type="ECO:0000313" key="3">
    <source>
        <dbReference type="Proteomes" id="UP001482620"/>
    </source>
</evidence>
<gene>
    <name evidence="2" type="ORF">ILYODFUR_000615</name>
</gene>
<proteinExistence type="predicted"/>
<name>A0ABV0TGE1_9TELE</name>
<reference evidence="2 3" key="1">
    <citation type="submission" date="2021-06" db="EMBL/GenBank/DDBJ databases">
        <authorList>
            <person name="Palmer J.M."/>
        </authorList>
    </citation>
    <scope>NUCLEOTIDE SEQUENCE [LARGE SCALE GENOMIC DNA]</scope>
    <source>
        <strain evidence="3">if_2019</strain>
        <tissue evidence="2">Muscle</tissue>
    </source>
</reference>